<keyword evidence="3 5" id="KW-0697">Rotamase</keyword>
<evidence type="ECO:0000256" key="3">
    <source>
        <dbReference type="ARBA" id="ARBA00023110"/>
    </source>
</evidence>
<sequence>MAQPLILGLWCVPCPAAVFPAPRKASSLASVASIVLEPGKTYSQNTSPAIQITNVSYGAEVKGNARSAVTMKYPEFEQDSDDEEDEEEEEDDEEIKLPKIITKEPVLAVLRPNAIEQASINVTLVEDVEVVEFSVTGENPVHLVGHYVRQEDFDQPPSDYDSEEEYGSDFDDEDDSDSEGMSGLIDDDEDDEDMEDAADRIQEIEEPKKAASKKRPAEETPAGADDSTVSAASVAGLSKNQKKKLAKKQKAENGEAVAPAAEEKKAVEPKKAEAKKEEPKKETRKTQVLAGGLEITDFKEGTGPAAKAGSKVGMRYIGKLDNGKVFDSNTKGAPLVFTLGRGQVIKGWDLGVAGMRVGGERKLVIPPALAYGKQKLPGLPPNSRLTFDVKLISAK</sequence>
<dbReference type="FunFam" id="3.10.50.40:FF:000006">
    <property type="entry name" value="Peptidyl-prolyl cis-trans isomerase"/>
    <property type="match status" value="1"/>
</dbReference>
<dbReference type="GO" id="GO:0005730">
    <property type="term" value="C:nucleolus"/>
    <property type="evidence" value="ECO:0007669"/>
    <property type="project" value="TreeGrafter"/>
</dbReference>
<evidence type="ECO:0000256" key="2">
    <source>
        <dbReference type="ARBA" id="ARBA00007838"/>
    </source>
</evidence>
<evidence type="ECO:0000313" key="11">
    <source>
        <dbReference type="EMBL" id="PRQ76469.1"/>
    </source>
</evidence>
<comment type="similarity">
    <text evidence="2">Belongs to the FKBP-type PPIase family. FKBP3/4 subfamily.</text>
</comment>
<dbReference type="Gene3D" id="3.10.50.40">
    <property type="match status" value="1"/>
</dbReference>
<feature type="chain" id="PRO_5033227075" description="FK506-binding protein" evidence="8">
    <location>
        <begin position="17"/>
        <end position="395"/>
    </location>
</feature>
<feature type="region of interest" description="Disordered" evidence="7">
    <location>
        <begin position="71"/>
        <end position="97"/>
    </location>
</feature>
<evidence type="ECO:0000256" key="5">
    <source>
        <dbReference type="PIRNR" id="PIRNR001473"/>
    </source>
</evidence>
<evidence type="ECO:0000313" key="10">
    <source>
        <dbReference type="EMBL" id="CTR06344.1"/>
    </source>
</evidence>
<dbReference type="AlphaFoldDB" id="A0A0K3C9D8"/>
<dbReference type="PIRSF" id="PIRSF001473">
    <property type="entry name" value="FK506-bp_FPR3"/>
    <property type="match status" value="1"/>
</dbReference>
<evidence type="ECO:0000256" key="1">
    <source>
        <dbReference type="ARBA" id="ARBA00000971"/>
    </source>
</evidence>
<dbReference type="GO" id="GO:0003755">
    <property type="term" value="F:peptidyl-prolyl cis-trans isomerase activity"/>
    <property type="evidence" value="ECO:0007669"/>
    <property type="project" value="UniProtKB-KW"/>
</dbReference>
<feature type="compositionally biased region" description="Acidic residues" evidence="7">
    <location>
        <begin position="185"/>
        <end position="196"/>
    </location>
</feature>
<dbReference type="InterPro" id="IPR001179">
    <property type="entry name" value="PPIase_FKBP_dom"/>
</dbReference>
<dbReference type="EMBL" id="CWKI01000003">
    <property type="protein sequence ID" value="CTR06344.1"/>
    <property type="molecule type" value="Genomic_DNA"/>
</dbReference>
<proteinExistence type="inferred from homology"/>
<evidence type="ECO:0000256" key="8">
    <source>
        <dbReference type="SAM" id="SignalP"/>
    </source>
</evidence>
<organism evidence="10 12">
    <name type="scientific">Rhodotorula toruloides</name>
    <name type="common">Yeast</name>
    <name type="synonym">Rhodosporidium toruloides</name>
    <dbReference type="NCBI Taxonomy" id="5286"/>
    <lineage>
        <taxon>Eukaryota</taxon>
        <taxon>Fungi</taxon>
        <taxon>Dikarya</taxon>
        <taxon>Basidiomycota</taxon>
        <taxon>Pucciniomycotina</taxon>
        <taxon>Microbotryomycetes</taxon>
        <taxon>Sporidiobolales</taxon>
        <taxon>Sporidiobolaceae</taxon>
        <taxon>Rhodotorula</taxon>
    </lineage>
</organism>
<evidence type="ECO:0000313" key="12">
    <source>
        <dbReference type="Proteomes" id="UP000199069"/>
    </source>
</evidence>
<evidence type="ECO:0000259" key="9">
    <source>
        <dbReference type="PROSITE" id="PS50059"/>
    </source>
</evidence>
<dbReference type="GO" id="GO:0000785">
    <property type="term" value="C:chromatin"/>
    <property type="evidence" value="ECO:0007669"/>
    <property type="project" value="TreeGrafter"/>
</dbReference>
<dbReference type="OrthoDB" id="1902587at2759"/>
<gene>
    <name evidence="10" type="primary">FGENESH: predicted gene_3.656</name>
    <name evidence="11" type="ORF">AAT19DRAFT_13491</name>
    <name evidence="10" type="ORF">BN2166_0022050</name>
</gene>
<dbReference type="PROSITE" id="PS50059">
    <property type="entry name" value="FKBP_PPIASE"/>
    <property type="match status" value="1"/>
</dbReference>
<dbReference type="STRING" id="5286.A0A0K3C9D8"/>
<reference evidence="10 12" key="1">
    <citation type="submission" date="2015-07" db="EMBL/GenBank/DDBJ databases">
        <authorList>
            <person name="Cajimat M.N.B."/>
            <person name="Milazzo M.L."/>
            <person name="Fulhorst C.F."/>
        </authorList>
    </citation>
    <scope>NUCLEOTIDE SEQUENCE [LARGE SCALE GENOMIC DNA]</scope>
    <source>
        <strain evidence="10">Single colony</strain>
    </source>
</reference>
<dbReference type="PANTHER" id="PTHR43811:SF19">
    <property type="entry name" value="39 KDA FK506-BINDING NUCLEAR PROTEIN"/>
    <property type="match status" value="1"/>
</dbReference>
<dbReference type="OMA" id="TLVKIHY"/>
<feature type="compositionally biased region" description="Basic and acidic residues" evidence="7">
    <location>
        <begin position="197"/>
        <end position="209"/>
    </location>
</feature>
<protein>
    <recommendedName>
        <fullName evidence="5">FK506-binding protein</fullName>
        <ecNumber evidence="5">5.2.1.8</ecNumber>
    </recommendedName>
</protein>
<dbReference type="InterPro" id="IPR041232">
    <property type="entry name" value="NPL"/>
</dbReference>
<feature type="region of interest" description="Disordered" evidence="7">
    <location>
        <begin position="147"/>
        <end position="287"/>
    </location>
</feature>
<feature type="signal peptide" evidence="8">
    <location>
        <begin position="1"/>
        <end position="16"/>
    </location>
</feature>
<dbReference type="EC" id="5.2.1.8" evidence="5"/>
<evidence type="ECO:0000313" key="13">
    <source>
        <dbReference type="Proteomes" id="UP000239560"/>
    </source>
</evidence>
<dbReference type="Proteomes" id="UP000199069">
    <property type="component" value="Unassembled WGS sequence"/>
</dbReference>
<feature type="compositionally biased region" description="Acidic residues" evidence="7">
    <location>
        <begin position="160"/>
        <end position="178"/>
    </location>
</feature>
<dbReference type="InterPro" id="IPR046357">
    <property type="entry name" value="PPIase_dom_sf"/>
</dbReference>
<feature type="compositionally biased region" description="Low complexity" evidence="7">
    <location>
        <begin position="222"/>
        <end position="236"/>
    </location>
</feature>
<dbReference type="Pfam" id="PF17800">
    <property type="entry name" value="NPL"/>
    <property type="match status" value="1"/>
</dbReference>
<dbReference type="InterPro" id="IPR023566">
    <property type="entry name" value="PPIase_Fpr3/Fpr4-like"/>
</dbReference>
<dbReference type="Proteomes" id="UP000239560">
    <property type="component" value="Unassembled WGS sequence"/>
</dbReference>
<dbReference type="Gene3D" id="2.60.120.340">
    <property type="entry name" value="Nucleoplasmin core domain"/>
    <property type="match status" value="1"/>
</dbReference>
<keyword evidence="12" id="KW-1185">Reference proteome</keyword>
<evidence type="ECO:0000256" key="6">
    <source>
        <dbReference type="PROSITE-ProRule" id="PRU00277"/>
    </source>
</evidence>
<dbReference type="Pfam" id="PF00254">
    <property type="entry name" value="FKBP_C"/>
    <property type="match status" value="1"/>
</dbReference>
<name>A0A0K3C9D8_RHOTO</name>
<dbReference type="SUPFAM" id="SSF54534">
    <property type="entry name" value="FKBP-like"/>
    <property type="match status" value="1"/>
</dbReference>
<evidence type="ECO:0000256" key="7">
    <source>
        <dbReference type="SAM" id="MobiDB-lite"/>
    </source>
</evidence>
<feature type="domain" description="PPIase FKBP-type" evidence="9">
    <location>
        <begin position="309"/>
        <end position="395"/>
    </location>
</feature>
<accession>A0A0K3C9D8</accession>
<keyword evidence="4 5" id="KW-0413">Isomerase</keyword>
<reference evidence="11 13" key="2">
    <citation type="journal article" date="2018" name="Elife">
        <title>Functional genomics of lipid metabolism in the oleaginous yeast Rhodosporidium toruloides.</title>
        <authorList>
            <person name="Coradetti S.T."/>
            <person name="Pinel D."/>
            <person name="Geiselman G."/>
            <person name="Ito M."/>
            <person name="Mondo S."/>
            <person name="Reilly M.C."/>
            <person name="Cheng Y.F."/>
            <person name="Bauer S."/>
            <person name="Grigoriev I."/>
            <person name="Gladden J.M."/>
            <person name="Simmons B.A."/>
            <person name="Brem R."/>
            <person name="Arkin A.P."/>
            <person name="Skerker J.M."/>
        </authorList>
    </citation>
    <scope>NUCLEOTIDE SEQUENCE [LARGE SCALE GENOMIC DNA]</scope>
    <source>
        <strain evidence="11 13">NBRC 0880</strain>
    </source>
</reference>
<comment type="catalytic activity">
    <reaction evidence="1 5 6">
        <text>[protein]-peptidylproline (omega=180) = [protein]-peptidylproline (omega=0)</text>
        <dbReference type="Rhea" id="RHEA:16237"/>
        <dbReference type="Rhea" id="RHEA-COMP:10747"/>
        <dbReference type="Rhea" id="RHEA-COMP:10748"/>
        <dbReference type="ChEBI" id="CHEBI:83833"/>
        <dbReference type="ChEBI" id="CHEBI:83834"/>
        <dbReference type="EC" id="5.2.1.8"/>
    </reaction>
</comment>
<evidence type="ECO:0000256" key="4">
    <source>
        <dbReference type="ARBA" id="ARBA00023235"/>
    </source>
</evidence>
<dbReference type="PANTHER" id="PTHR43811">
    <property type="entry name" value="FKBP-TYPE PEPTIDYL-PROLYL CIS-TRANS ISOMERASE FKPA"/>
    <property type="match status" value="1"/>
</dbReference>
<feature type="compositionally biased region" description="Basic and acidic residues" evidence="7">
    <location>
        <begin position="261"/>
        <end position="285"/>
    </location>
</feature>
<keyword evidence="8" id="KW-0732">Signal</keyword>
<dbReference type="EMBL" id="LCTV02000003">
    <property type="protein sequence ID" value="PRQ76469.1"/>
    <property type="molecule type" value="Genomic_DNA"/>
</dbReference>
<feature type="compositionally biased region" description="Acidic residues" evidence="7">
    <location>
        <begin position="76"/>
        <end position="94"/>
    </location>
</feature>